<gene>
    <name evidence="2" type="ORF">PO587_23690</name>
</gene>
<comment type="caution">
    <text evidence="2">The sequence shown here is derived from an EMBL/GenBank/DDBJ whole genome shotgun (WGS) entry which is preliminary data.</text>
</comment>
<evidence type="ECO:0000256" key="1">
    <source>
        <dbReference type="SAM" id="MobiDB-lite"/>
    </source>
</evidence>
<dbReference type="Proteomes" id="UP001221328">
    <property type="component" value="Unassembled WGS sequence"/>
</dbReference>
<dbReference type="RefSeq" id="WP_272176574.1">
    <property type="nucleotide sequence ID" value="NZ_JAQOSK010000009.1"/>
</dbReference>
<name>A0ABT5FY18_9ACTN</name>
<organism evidence="2 3">
    <name type="scientific">Streptomyces gilvifuscus</name>
    <dbReference type="NCBI Taxonomy" id="1550617"/>
    <lineage>
        <taxon>Bacteria</taxon>
        <taxon>Bacillati</taxon>
        <taxon>Actinomycetota</taxon>
        <taxon>Actinomycetes</taxon>
        <taxon>Kitasatosporales</taxon>
        <taxon>Streptomycetaceae</taxon>
        <taxon>Streptomyces</taxon>
    </lineage>
</organism>
<accession>A0ABT5FY18</accession>
<keyword evidence="3" id="KW-1185">Reference proteome</keyword>
<feature type="compositionally biased region" description="Low complexity" evidence="1">
    <location>
        <begin position="113"/>
        <end position="125"/>
    </location>
</feature>
<proteinExistence type="predicted"/>
<protein>
    <submittedName>
        <fullName evidence="2">Uncharacterized protein</fullName>
    </submittedName>
</protein>
<sequence length="125" mass="13568">MGSMQPELSWPYESGVFPEGLLAIVQRTVSEAQFPALTVIHDEEDDWLVSDDVHDPNEDGASIVQHLHHVVALDPSIAELVTMPPGHVACRTSVTAPWEISEWVYGDDEGSGDSRSSRMSSGNGP</sequence>
<dbReference type="EMBL" id="JAQOSK010000009">
    <property type="protein sequence ID" value="MDC2957471.1"/>
    <property type="molecule type" value="Genomic_DNA"/>
</dbReference>
<reference evidence="2 3" key="1">
    <citation type="journal article" date="2015" name="Int. J. Syst. Evol. Microbiol.">
        <title>Streptomyces gilvifuscus sp. nov., an actinomycete that produces antibacterial compounds isolated from soil.</title>
        <authorList>
            <person name="Nguyen T.M."/>
            <person name="Kim J."/>
        </authorList>
    </citation>
    <scope>NUCLEOTIDE SEQUENCE [LARGE SCALE GENOMIC DNA]</scope>
    <source>
        <strain evidence="2 3">T113</strain>
    </source>
</reference>
<evidence type="ECO:0000313" key="3">
    <source>
        <dbReference type="Proteomes" id="UP001221328"/>
    </source>
</evidence>
<feature type="region of interest" description="Disordered" evidence="1">
    <location>
        <begin position="104"/>
        <end position="125"/>
    </location>
</feature>
<evidence type="ECO:0000313" key="2">
    <source>
        <dbReference type="EMBL" id="MDC2957471.1"/>
    </source>
</evidence>